<feature type="transmembrane region" description="Helical" evidence="9">
    <location>
        <begin position="873"/>
        <end position="893"/>
    </location>
</feature>
<feature type="compositionally biased region" description="Polar residues" evidence="10">
    <location>
        <begin position="1086"/>
        <end position="1095"/>
    </location>
</feature>
<dbReference type="GO" id="GO:0009636">
    <property type="term" value="P:response to toxic substance"/>
    <property type="evidence" value="ECO:0007669"/>
    <property type="project" value="UniProtKB-ARBA"/>
</dbReference>
<accession>A0A227KQ10</accession>
<evidence type="ECO:0000313" key="11">
    <source>
        <dbReference type="EMBL" id="OXE50342.1"/>
    </source>
</evidence>
<comment type="caution">
    <text evidence="9">Lacks conserved residue(s) required for the propagation of feature annotation.</text>
</comment>
<dbReference type="Gene3D" id="3.30.70.1430">
    <property type="entry name" value="Multidrug efflux transporter AcrB pore domain"/>
    <property type="match status" value="2"/>
</dbReference>
<dbReference type="RefSeq" id="WP_066591900.1">
    <property type="nucleotide sequence ID" value="NZ_CAJTBZ010000028.1"/>
</dbReference>
<dbReference type="PANTHER" id="PTHR32063:SF13">
    <property type="entry name" value="MULTIDRUG EFFLUX PUMP SUBUNIT ACRB-RELATED"/>
    <property type="match status" value="1"/>
</dbReference>
<evidence type="ECO:0000256" key="2">
    <source>
        <dbReference type="ARBA" id="ARBA00010942"/>
    </source>
</evidence>
<dbReference type="GO" id="GO:0005886">
    <property type="term" value="C:plasma membrane"/>
    <property type="evidence" value="ECO:0007669"/>
    <property type="project" value="UniProtKB-SubCell"/>
</dbReference>
<evidence type="ECO:0000256" key="8">
    <source>
        <dbReference type="ARBA" id="ARBA00023136"/>
    </source>
</evidence>
<dbReference type="GO" id="GO:0042910">
    <property type="term" value="F:xenobiotic transmembrane transporter activity"/>
    <property type="evidence" value="ECO:0007669"/>
    <property type="project" value="TreeGrafter"/>
</dbReference>
<keyword evidence="4" id="KW-1003">Cell membrane</keyword>
<evidence type="ECO:0000256" key="10">
    <source>
        <dbReference type="SAM" id="MobiDB-lite"/>
    </source>
</evidence>
<feature type="compositionally biased region" description="Basic and acidic residues" evidence="10">
    <location>
        <begin position="1123"/>
        <end position="1146"/>
    </location>
</feature>
<dbReference type="Gene3D" id="3.30.70.1440">
    <property type="entry name" value="Multidrug efflux transporter AcrB pore domain"/>
    <property type="match status" value="1"/>
</dbReference>
<dbReference type="FunFam" id="3.30.70.1430:FF:000001">
    <property type="entry name" value="Efflux pump membrane transporter"/>
    <property type="match status" value="1"/>
</dbReference>
<organism evidence="11 12">
    <name type="scientific">Turicimonas muris</name>
    <dbReference type="NCBI Taxonomy" id="1796652"/>
    <lineage>
        <taxon>Bacteria</taxon>
        <taxon>Pseudomonadati</taxon>
        <taxon>Pseudomonadota</taxon>
        <taxon>Betaproteobacteria</taxon>
        <taxon>Burkholderiales</taxon>
        <taxon>Sutterellaceae</taxon>
        <taxon>Turicimonas</taxon>
    </lineage>
</organism>
<dbReference type="NCBIfam" id="NF000282">
    <property type="entry name" value="RND_permease_1"/>
    <property type="match status" value="1"/>
</dbReference>
<dbReference type="SUPFAM" id="SSF82714">
    <property type="entry name" value="Multidrug efflux transporter AcrB TolC docking domain, DN and DC subdomains"/>
    <property type="match status" value="2"/>
</dbReference>
<dbReference type="SUPFAM" id="SSF82866">
    <property type="entry name" value="Multidrug efflux transporter AcrB transmembrane domain"/>
    <property type="match status" value="2"/>
</dbReference>
<comment type="similarity">
    <text evidence="2 9">Belongs to the resistance-nodulation-cell division (RND) (TC 2.A.6) family.</text>
</comment>
<keyword evidence="12" id="KW-1185">Reference proteome</keyword>
<feature type="compositionally biased region" description="Polar residues" evidence="10">
    <location>
        <begin position="1149"/>
        <end position="1160"/>
    </location>
</feature>
<keyword evidence="5 9" id="KW-0997">Cell inner membrane</keyword>
<sequence>MFSNFFIKRPIFAIVVSIVIVLAGLLSMKELPVEQYPNMSPVQIMVTGVYPGADAETVAQTVAAPIETQINGVDNMIYMTSSSSSSGACAITVYFAIGTDPDMAQVQVQNRVNIAQPNLPESVITNGLTVEKRSDSILMLVGIYGTDGRYTRDYINNYANVYVLDALKRVPGAGQSQVMGTADQAMRIWLNPDRMASLGITTTDVATAVRTENQRFAAGNVGASPSEPETVQTFPIIAPSPSTDVSGYENIVVRSESEGSAIVRVKDVADVSLGMKSYQVNTNMNGLPTTFIAIYSQPGANALDVADGVYKALENLKSQFPDGIDYKIAVDTTDFVRISIDEVIKTLFEAVLLVVAVIYLFLQSFKSTAIACSAIVVALTGTFIGMLLLDFSINILTLFGLVLAIGLVVDDAIVVVENVERNMSDFAMNPIDATETAMAEVSGPIIATVLVLASVFVPAAFMGGTTGMLYKQFAITIAISVTISGFVALTLTPALCAALLTHRQAPTKGFFHWFNKFFIRITKAYGGWTKALFRHTMIVLACMAIIFLGIYQMFRVVPTSFVPAEDQGYVMAAIIMPNSSSLERTTSVLEKIENNIKDVPGVQTSNAISGFSLIDGGFKTSAGTFFMTLKPFSDRYKNSETARKESSDAIVAELARIGMTSQLDGLVVPLNPPAIPGLGNTGGFEFWISDTAGGSAKQLQEVLDKYLQEAKKRPELTGLTSTYSAANQQLKINYDRDKAQLLGLTSADVFDTLQAQFGSAIVSQFSQYSRVWFVIVQSAPEFRVKPDDVGKLYVRNASGDMIPLSSVITTEYTNGPTLLPHYNGFPAAQIIGNTAPGYSSGQGMAAMEEVADQVLPMGYKYGWTGISYEQQSAGSSSAIVFGFGLLLVFLVLAAQYESWALPGSVILAVPFGVIGALLATWMRGLDNDVYFQIGMLVMIGLAAKNAILIVEFAVELRNKGLDLLTAAIDAGEIRFRPIIMTSLAFIGGTLPLALATGAGAASRHSIGTGIVGGMIGVSSLALLFVPIFYIWFEGWAEKRGGKSAIKTAAKLSKRGISMTEKLRRAILRRDGSLFDPKATVAVSPEGQVTITNSPGFNPATIRDADYGVPGGDVDTVPATPEKTSAKDVKKPEDSEKTEPSFKDPDSAGKPSSTVQENKDK</sequence>
<gene>
    <name evidence="11" type="ORF">ADH67_04995</name>
</gene>
<dbReference type="InterPro" id="IPR004764">
    <property type="entry name" value="MdtF-like"/>
</dbReference>
<evidence type="ECO:0000256" key="1">
    <source>
        <dbReference type="ARBA" id="ARBA00004429"/>
    </source>
</evidence>
<dbReference type="NCBIfam" id="TIGR00915">
    <property type="entry name" value="2A0602"/>
    <property type="match status" value="1"/>
</dbReference>
<feature type="transmembrane region" description="Helical" evidence="9">
    <location>
        <begin position="395"/>
        <end position="416"/>
    </location>
</feature>
<dbReference type="AlphaFoldDB" id="A0A227KQ10"/>
<dbReference type="GO" id="GO:0015562">
    <property type="term" value="F:efflux transmembrane transporter activity"/>
    <property type="evidence" value="ECO:0007669"/>
    <property type="project" value="InterPro"/>
</dbReference>
<protein>
    <recommendedName>
        <fullName evidence="9">Efflux pump membrane transporter</fullName>
    </recommendedName>
</protein>
<dbReference type="GeneID" id="78363627"/>
<dbReference type="FunFam" id="1.20.1640.10:FF:000001">
    <property type="entry name" value="Efflux pump membrane transporter"/>
    <property type="match status" value="1"/>
</dbReference>
<dbReference type="Proteomes" id="UP000214610">
    <property type="component" value="Unassembled WGS sequence"/>
</dbReference>
<evidence type="ECO:0000256" key="3">
    <source>
        <dbReference type="ARBA" id="ARBA00022448"/>
    </source>
</evidence>
<keyword evidence="6 9" id="KW-0812">Transmembrane</keyword>
<keyword evidence="8 9" id="KW-0472">Membrane</keyword>
<reference evidence="12" key="1">
    <citation type="submission" date="2017-05" db="EMBL/GenBank/DDBJ databases">
        <title>Improved OligoMM genomes.</title>
        <authorList>
            <person name="Garzetti D."/>
        </authorList>
    </citation>
    <scope>NUCLEOTIDE SEQUENCE [LARGE SCALE GENOMIC DNA]</scope>
    <source>
        <strain evidence="12">YL45</strain>
    </source>
</reference>
<dbReference type="Gene3D" id="1.20.1640.10">
    <property type="entry name" value="Multidrug efflux transporter AcrB transmembrane domain"/>
    <property type="match status" value="2"/>
</dbReference>
<dbReference type="InterPro" id="IPR001036">
    <property type="entry name" value="Acrflvin-R"/>
</dbReference>
<keyword evidence="7 9" id="KW-1133">Transmembrane helix</keyword>
<evidence type="ECO:0000313" key="12">
    <source>
        <dbReference type="Proteomes" id="UP000214610"/>
    </source>
</evidence>
<feature type="transmembrane region" description="Helical" evidence="9">
    <location>
        <begin position="473"/>
        <end position="500"/>
    </location>
</feature>
<dbReference type="PRINTS" id="PR00702">
    <property type="entry name" value="ACRIFLAVINRP"/>
</dbReference>
<feature type="transmembrane region" description="Helical" evidence="9">
    <location>
        <begin position="975"/>
        <end position="994"/>
    </location>
</feature>
<evidence type="ECO:0000256" key="7">
    <source>
        <dbReference type="ARBA" id="ARBA00022989"/>
    </source>
</evidence>
<name>A0A227KQ10_9BURK</name>
<dbReference type="PANTHER" id="PTHR32063">
    <property type="match status" value="1"/>
</dbReference>
<feature type="transmembrane region" description="Helical" evidence="9">
    <location>
        <begin position="905"/>
        <end position="923"/>
    </location>
</feature>
<feature type="transmembrane region" description="Helical" evidence="9">
    <location>
        <begin position="437"/>
        <end position="461"/>
    </location>
</feature>
<evidence type="ECO:0000256" key="9">
    <source>
        <dbReference type="RuleBase" id="RU364070"/>
    </source>
</evidence>
<feature type="transmembrane region" description="Helical" evidence="9">
    <location>
        <begin position="532"/>
        <end position="554"/>
    </location>
</feature>
<keyword evidence="3 9" id="KW-0813">Transport</keyword>
<evidence type="ECO:0000256" key="6">
    <source>
        <dbReference type="ARBA" id="ARBA00022692"/>
    </source>
</evidence>
<comment type="subcellular location">
    <subcellularLocation>
        <location evidence="1 9">Cell inner membrane</location>
        <topology evidence="1 9">Multi-pass membrane protein</topology>
    </subcellularLocation>
</comment>
<feature type="transmembrane region" description="Helical" evidence="9">
    <location>
        <begin position="929"/>
        <end position="954"/>
    </location>
</feature>
<dbReference type="Pfam" id="PF00873">
    <property type="entry name" value="ACR_tran"/>
    <property type="match status" value="1"/>
</dbReference>
<dbReference type="InterPro" id="IPR027463">
    <property type="entry name" value="AcrB_DN_DC_subdom"/>
</dbReference>
<comment type="caution">
    <text evidence="11">The sequence shown here is derived from an EMBL/GenBank/DDBJ whole genome shotgun (WGS) entry which is preliminary data.</text>
</comment>
<dbReference type="EMBL" id="NHMP01000002">
    <property type="protein sequence ID" value="OXE50342.1"/>
    <property type="molecule type" value="Genomic_DNA"/>
</dbReference>
<dbReference type="Gene3D" id="3.30.70.1320">
    <property type="entry name" value="Multidrug efflux transporter AcrB pore domain like"/>
    <property type="match status" value="1"/>
</dbReference>
<feature type="transmembrane region" description="Helical" evidence="9">
    <location>
        <begin position="369"/>
        <end position="389"/>
    </location>
</feature>
<feature type="transmembrane region" description="Helical" evidence="9">
    <location>
        <begin position="343"/>
        <end position="362"/>
    </location>
</feature>
<dbReference type="SUPFAM" id="SSF82693">
    <property type="entry name" value="Multidrug efflux transporter AcrB pore domain, PN1, PN2, PC1 and PC2 subdomains"/>
    <property type="match status" value="3"/>
</dbReference>
<proteinExistence type="inferred from homology"/>
<feature type="region of interest" description="Disordered" evidence="10">
    <location>
        <begin position="1086"/>
        <end position="1160"/>
    </location>
</feature>
<feature type="transmembrane region" description="Helical" evidence="9">
    <location>
        <begin position="1006"/>
        <end position="1032"/>
    </location>
</feature>
<dbReference type="Gene3D" id="3.30.2090.10">
    <property type="entry name" value="Multidrug efflux transporter AcrB TolC docking domain, DN and DC subdomains"/>
    <property type="match status" value="2"/>
</dbReference>
<evidence type="ECO:0000256" key="5">
    <source>
        <dbReference type="ARBA" id="ARBA00022519"/>
    </source>
</evidence>
<evidence type="ECO:0000256" key="4">
    <source>
        <dbReference type="ARBA" id="ARBA00022475"/>
    </source>
</evidence>